<accession>A0AAU6UK30</accession>
<sequence length="218" mass="24127">MIVELLIEISTILSGLSTLVIAVLTAFLWRENRLLRKAGSEPRLVAYFEPHPDGSGGLNIAFANIGTGPARDVYIQFKGEESDFNNYGLILDCTEKRGPLTLIPQGEKISVLFAIGFQLFKPQNSDERKPLPPFSVALEWKNLDGKAVFRDEYRLDVSPYGNLPGFVNKPYLLKIVNSIDGVSKSISSLNKDVTGLVNIIEANKLEEPYVQMHSGNSD</sequence>
<reference evidence="2" key="1">
    <citation type="submission" date="2022-03" db="EMBL/GenBank/DDBJ databases">
        <title>Sea Food Isolates.</title>
        <authorList>
            <person name="Li c."/>
        </authorList>
    </citation>
    <scope>NUCLEOTIDE SEQUENCE</scope>
    <source>
        <strain evidence="2">19NY04SH03</strain>
    </source>
</reference>
<proteinExistence type="predicted"/>
<keyword evidence="1" id="KW-1133">Transmembrane helix</keyword>
<dbReference type="EMBL" id="CP095347">
    <property type="protein sequence ID" value="XAG74638.1"/>
    <property type="molecule type" value="Genomic_DNA"/>
</dbReference>
<evidence type="ECO:0000313" key="2">
    <source>
        <dbReference type="EMBL" id="XAG74638.1"/>
    </source>
</evidence>
<name>A0AAU6UK30_UNCXX</name>
<organism evidence="2">
    <name type="scientific">bacterium 19NY04SH03</name>
    <dbReference type="NCBI Taxonomy" id="2920647"/>
    <lineage>
        <taxon>Bacteria</taxon>
    </lineage>
</organism>
<dbReference type="AlphaFoldDB" id="A0AAU6UK30"/>
<evidence type="ECO:0000256" key="1">
    <source>
        <dbReference type="SAM" id="Phobius"/>
    </source>
</evidence>
<gene>
    <name evidence="2" type="ORF">MRN42_17800</name>
</gene>
<keyword evidence="1" id="KW-0812">Transmembrane</keyword>
<keyword evidence="1" id="KW-0472">Membrane</keyword>
<feature type="transmembrane region" description="Helical" evidence="1">
    <location>
        <begin position="6"/>
        <end position="29"/>
    </location>
</feature>
<protein>
    <submittedName>
        <fullName evidence="2">Uncharacterized protein</fullName>
    </submittedName>
</protein>